<sequence length="525" mass="59260">MASSPVDFASQQMNEYKSTKKKMEVLTMSNGAPIHNKNAVLSVGPHGPMLMQDVVYLDEIAHFDRERIPERVVHAKGAGAHGYFEVTSKDMAEHCKAAMFSEVGKRTPLFIRFSRVGGDKGGESGSADTARDPRGFAIKFYTEEGNWDLVGNNTPIFFIRDPFLFPNFIHSQKRNPVTHLKDPEMMWDFWTLRPESLHQVMFLFSDRGIPDGFRFMNGYGSHTFKLVNKAGEAVYCKFHIKTRQGIKNLSPQKALQLSAEDPDYAIRDLYNAIAGGDFPQWDFFIQLMTLEEASHFRWNPFDVTKVWPHRLFPLLPVGRIVLNRNPQNYFAEVEQSAFAPSRIVPGIDFSPDKMLLGRLFSYPDTQFHRLGPNFMKLPINCPFRSRVSNTQIDGLACPDDNGGGTFQFKSFLLFFSDGAPVYHPNSYGGPKEFATANESAFSVSGDVARFNSGDEDNYSQPKMFWEKVLDEDHRKRLVANISASLKSTSRPVQERAVSEFGKVSADFGSALQAELEKGSQGRQHN</sequence>
<dbReference type="PIRSF" id="PIRSF038928">
    <property type="entry name" value="Catalase_clade1-3"/>
    <property type="match status" value="1"/>
</dbReference>
<dbReference type="InterPro" id="IPR010582">
    <property type="entry name" value="Catalase_immune_responsive"/>
</dbReference>
<dbReference type="InterPro" id="IPR040333">
    <property type="entry name" value="Catalase_3"/>
</dbReference>
<feature type="binding site" description="axial binding residue" evidence="10">
    <location>
        <position position="362"/>
    </location>
    <ligand>
        <name>heme</name>
        <dbReference type="ChEBI" id="CHEBI:30413"/>
    </ligand>
    <ligandPart>
        <name>Fe</name>
        <dbReference type="ChEBI" id="CHEBI:18248"/>
    </ligandPart>
</feature>
<keyword evidence="7 11" id="KW-0376">Hydrogen peroxide</keyword>
<dbReference type="Gene3D" id="2.40.180.10">
    <property type="entry name" value="Catalase core domain"/>
    <property type="match status" value="1"/>
</dbReference>
<dbReference type="EMBL" id="JBICCN010000138">
    <property type="protein sequence ID" value="KAL3090821.1"/>
    <property type="molecule type" value="Genomic_DNA"/>
</dbReference>
<keyword evidence="15" id="KW-1185">Reference proteome</keyword>
<evidence type="ECO:0000256" key="2">
    <source>
        <dbReference type="ARBA" id="ARBA00022559"/>
    </source>
</evidence>
<comment type="similarity">
    <text evidence="1 11">Belongs to the catalase family.</text>
</comment>
<dbReference type="InterPro" id="IPR011614">
    <property type="entry name" value="Catalase_core"/>
</dbReference>
<evidence type="ECO:0000256" key="10">
    <source>
        <dbReference type="PIRSR" id="PIRSR038928-2"/>
    </source>
</evidence>
<dbReference type="PROSITE" id="PS00437">
    <property type="entry name" value="CATALASE_1"/>
    <property type="match status" value="1"/>
</dbReference>
<dbReference type="PRINTS" id="PR00067">
    <property type="entry name" value="CATALASE"/>
</dbReference>
<comment type="function">
    <text evidence="12">Catalyzes the degradation of hydrogen peroxide (H(2)O(2)) generated by peroxisomal oxidases to water and oxygen, thereby protecting cells from the toxic effects of hydrogen peroxide.</text>
</comment>
<dbReference type="InterPro" id="IPR018028">
    <property type="entry name" value="Catalase"/>
</dbReference>
<dbReference type="InterPro" id="IPR020835">
    <property type="entry name" value="Catalase_sf"/>
</dbReference>
<dbReference type="EC" id="1.11.1.6" evidence="11"/>
<dbReference type="PANTHER" id="PTHR11465:SF9">
    <property type="entry name" value="CATALASE"/>
    <property type="match status" value="1"/>
</dbReference>
<name>A0ABD2JJM8_HETSC</name>
<keyword evidence="6 10" id="KW-0408">Iron</keyword>
<comment type="cofactor">
    <cofactor evidence="10">
        <name>heme</name>
        <dbReference type="ChEBI" id="CHEBI:30413"/>
    </cofactor>
</comment>
<dbReference type="PROSITE" id="PS51402">
    <property type="entry name" value="CATALASE_3"/>
    <property type="match status" value="1"/>
</dbReference>
<dbReference type="GO" id="GO:0004096">
    <property type="term" value="F:catalase activity"/>
    <property type="evidence" value="ECO:0007669"/>
    <property type="project" value="UniProtKB-EC"/>
</dbReference>
<evidence type="ECO:0000256" key="5">
    <source>
        <dbReference type="ARBA" id="ARBA00023002"/>
    </source>
</evidence>
<evidence type="ECO:0000256" key="4">
    <source>
        <dbReference type="ARBA" id="ARBA00022723"/>
    </source>
</evidence>
<dbReference type="SMART" id="SM01060">
    <property type="entry name" value="Catalase"/>
    <property type="match status" value="1"/>
</dbReference>
<comment type="caution">
    <text evidence="14">The sequence shown here is derived from an EMBL/GenBank/DDBJ whole genome shotgun (WGS) entry which is preliminary data.</text>
</comment>
<gene>
    <name evidence="14" type="ORF">niasHS_007196</name>
</gene>
<evidence type="ECO:0000256" key="8">
    <source>
        <dbReference type="ARBA" id="ARBA00049254"/>
    </source>
</evidence>
<evidence type="ECO:0000256" key="1">
    <source>
        <dbReference type="ARBA" id="ARBA00005329"/>
    </source>
</evidence>
<feature type="domain" description="Catalase core" evidence="13">
    <location>
        <begin position="27"/>
        <end position="431"/>
    </location>
</feature>
<evidence type="ECO:0000256" key="12">
    <source>
        <dbReference type="RuleBase" id="RU004142"/>
    </source>
</evidence>
<keyword evidence="4 10" id="KW-0479">Metal-binding</keyword>
<dbReference type="Pfam" id="PF00199">
    <property type="entry name" value="Catalase"/>
    <property type="match status" value="1"/>
</dbReference>
<evidence type="ECO:0000259" key="13">
    <source>
        <dbReference type="SMART" id="SM01060"/>
    </source>
</evidence>
<dbReference type="PANTHER" id="PTHR11465">
    <property type="entry name" value="CATALASE"/>
    <property type="match status" value="1"/>
</dbReference>
<dbReference type="GO" id="GO:0042744">
    <property type="term" value="P:hydrogen peroxide catabolic process"/>
    <property type="evidence" value="ECO:0007669"/>
    <property type="project" value="UniProtKB-KW"/>
</dbReference>
<evidence type="ECO:0000256" key="11">
    <source>
        <dbReference type="RuleBase" id="RU000498"/>
    </source>
</evidence>
<comment type="catalytic activity">
    <reaction evidence="8 11">
        <text>2 H2O2 = O2 + 2 H2O</text>
        <dbReference type="Rhea" id="RHEA:20309"/>
        <dbReference type="ChEBI" id="CHEBI:15377"/>
        <dbReference type="ChEBI" id="CHEBI:15379"/>
        <dbReference type="ChEBI" id="CHEBI:16240"/>
        <dbReference type="EC" id="1.11.1.6"/>
    </reaction>
</comment>
<dbReference type="InterPro" id="IPR024711">
    <property type="entry name" value="Catalase_clade1/3"/>
</dbReference>
<feature type="active site" evidence="9">
    <location>
        <position position="152"/>
    </location>
</feature>
<evidence type="ECO:0000256" key="6">
    <source>
        <dbReference type="ARBA" id="ARBA00023004"/>
    </source>
</evidence>
<evidence type="ECO:0000313" key="15">
    <source>
        <dbReference type="Proteomes" id="UP001620645"/>
    </source>
</evidence>
<dbReference type="InterPro" id="IPR002226">
    <property type="entry name" value="Catalase_haem_BS"/>
</dbReference>
<keyword evidence="2 11" id="KW-0575">Peroxidase</keyword>
<keyword evidence="3 10" id="KW-0349">Heme</keyword>
<dbReference type="FunFam" id="2.40.180.10:FF:000001">
    <property type="entry name" value="Catalase"/>
    <property type="match status" value="1"/>
</dbReference>
<dbReference type="Proteomes" id="UP001620645">
    <property type="component" value="Unassembled WGS sequence"/>
</dbReference>
<evidence type="ECO:0000256" key="3">
    <source>
        <dbReference type="ARBA" id="ARBA00022617"/>
    </source>
</evidence>
<organism evidence="14 15">
    <name type="scientific">Heterodera schachtii</name>
    <name type="common">Sugarbeet cyst nematode worm</name>
    <name type="synonym">Tylenchus schachtii</name>
    <dbReference type="NCBI Taxonomy" id="97005"/>
    <lineage>
        <taxon>Eukaryota</taxon>
        <taxon>Metazoa</taxon>
        <taxon>Ecdysozoa</taxon>
        <taxon>Nematoda</taxon>
        <taxon>Chromadorea</taxon>
        <taxon>Rhabditida</taxon>
        <taxon>Tylenchina</taxon>
        <taxon>Tylenchomorpha</taxon>
        <taxon>Tylenchoidea</taxon>
        <taxon>Heteroderidae</taxon>
        <taxon>Heteroderinae</taxon>
        <taxon>Heterodera</taxon>
    </lineage>
</organism>
<dbReference type="SUPFAM" id="SSF56634">
    <property type="entry name" value="Heme-dependent catalase-like"/>
    <property type="match status" value="1"/>
</dbReference>
<dbReference type="CDD" id="cd08156">
    <property type="entry name" value="catalase_clade_3"/>
    <property type="match status" value="1"/>
</dbReference>
<accession>A0ABD2JJM8</accession>
<protein>
    <recommendedName>
        <fullName evidence="11">Catalase</fullName>
        <ecNumber evidence="11">1.11.1.6</ecNumber>
    </recommendedName>
</protein>
<reference evidence="14 15" key="1">
    <citation type="submission" date="2024-10" db="EMBL/GenBank/DDBJ databases">
        <authorList>
            <person name="Kim D."/>
        </authorList>
    </citation>
    <scope>NUCLEOTIDE SEQUENCE [LARGE SCALE GENOMIC DNA]</scope>
    <source>
        <strain evidence="14">Taebaek</strain>
    </source>
</reference>
<dbReference type="Pfam" id="PF06628">
    <property type="entry name" value="Catalase-rel"/>
    <property type="match status" value="1"/>
</dbReference>
<proteinExistence type="inferred from homology"/>
<dbReference type="GO" id="GO:0046872">
    <property type="term" value="F:metal ion binding"/>
    <property type="evidence" value="ECO:0007669"/>
    <property type="project" value="UniProtKB-KW"/>
</dbReference>
<dbReference type="AlphaFoldDB" id="A0ABD2JJM8"/>
<dbReference type="InterPro" id="IPR024708">
    <property type="entry name" value="Catalase_AS"/>
</dbReference>
<evidence type="ECO:0000256" key="9">
    <source>
        <dbReference type="PIRSR" id="PIRSR038928-1"/>
    </source>
</evidence>
<keyword evidence="5 11" id="KW-0560">Oxidoreductase</keyword>
<feature type="active site" evidence="9">
    <location>
        <position position="74"/>
    </location>
</feature>
<evidence type="ECO:0000256" key="7">
    <source>
        <dbReference type="ARBA" id="ARBA00023324"/>
    </source>
</evidence>
<dbReference type="PROSITE" id="PS00438">
    <property type="entry name" value="CATALASE_2"/>
    <property type="match status" value="1"/>
</dbReference>
<evidence type="ECO:0000313" key="14">
    <source>
        <dbReference type="EMBL" id="KAL3090821.1"/>
    </source>
</evidence>